<dbReference type="Pfam" id="PF02891">
    <property type="entry name" value="zf-MIZ"/>
    <property type="match status" value="1"/>
</dbReference>
<feature type="region of interest" description="Disordered" evidence="5">
    <location>
        <begin position="298"/>
        <end position="386"/>
    </location>
</feature>
<evidence type="ECO:0000256" key="3">
    <source>
        <dbReference type="ARBA" id="ARBA00022833"/>
    </source>
</evidence>
<name>A0A0L0TEU4_ALLM3</name>
<dbReference type="InterPro" id="IPR004181">
    <property type="entry name" value="Znf_MIZ"/>
</dbReference>
<dbReference type="GO" id="GO:0000785">
    <property type="term" value="C:chromatin"/>
    <property type="evidence" value="ECO:0007669"/>
    <property type="project" value="TreeGrafter"/>
</dbReference>
<gene>
    <name evidence="7" type="ORF">AMAG_17257</name>
</gene>
<evidence type="ECO:0000313" key="7">
    <source>
        <dbReference type="EMBL" id="KNE73104.1"/>
    </source>
</evidence>
<reference evidence="7 8" key="1">
    <citation type="submission" date="2009-11" db="EMBL/GenBank/DDBJ databases">
        <title>Annotation of Allomyces macrogynus ATCC 38327.</title>
        <authorList>
            <consortium name="The Broad Institute Genome Sequencing Platform"/>
            <person name="Russ C."/>
            <person name="Cuomo C."/>
            <person name="Burger G."/>
            <person name="Gray M.W."/>
            <person name="Holland P.W.H."/>
            <person name="King N."/>
            <person name="Lang F.B.F."/>
            <person name="Roger A.J."/>
            <person name="Ruiz-Trillo I."/>
            <person name="Young S.K."/>
            <person name="Zeng Q."/>
            <person name="Gargeya S."/>
            <person name="Fitzgerald M."/>
            <person name="Haas B."/>
            <person name="Abouelleil A."/>
            <person name="Alvarado L."/>
            <person name="Arachchi H.M."/>
            <person name="Berlin A."/>
            <person name="Chapman S.B."/>
            <person name="Gearin G."/>
            <person name="Goldberg J."/>
            <person name="Griggs A."/>
            <person name="Gujja S."/>
            <person name="Hansen M."/>
            <person name="Heiman D."/>
            <person name="Howarth C."/>
            <person name="Larimer J."/>
            <person name="Lui A."/>
            <person name="MacDonald P.J.P."/>
            <person name="McCowen C."/>
            <person name="Montmayeur A."/>
            <person name="Murphy C."/>
            <person name="Neiman D."/>
            <person name="Pearson M."/>
            <person name="Priest M."/>
            <person name="Roberts A."/>
            <person name="Saif S."/>
            <person name="Shea T."/>
            <person name="Sisk P."/>
            <person name="Stolte C."/>
            <person name="Sykes S."/>
            <person name="Wortman J."/>
            <person name="Nusbaum C."/>
            <person name="Birren B."/>
        </authorList>
    </citation>
    <scope>NUCLEOTIDE SEQUENCE [LARGE SCALE GENOMIC DNA]</scope>
    <source>
        <strain evidence="7 8">ATCC 38327</strain>
    </source>
</reference>
<evidence type="ECO:0000256" key="5">
    <source>
        <dbReference type="SAM" id="MobiDB-lite"/>
    </source>
</evidence>
<feature type="region of interest" description="Disordered" evidence="5">
    <location>
        <begin position="409"/>
        <end position="445"/>
    </location>
</feature>
<feature type="compositionally biased region" description="Pro residues" evidence="5">
    <location>
        <begin position="345"/>
        <end position="357"/>
    </location>
</feature>
<dbReference type="InterPro" id="IPR013083">
    <property type="entry name" value="Znf_RING/FYVE/PHD"/>
</dbReference>
<dbReference type="GO" id="GO:0008270">
    <property type="term" value="F:zinc ion binding"/>
    <property type="evidence" value="ECO:0007669"/>
    <property type="project" value="UniProtKB-KW"/>
</dbReference>
<proteinExistence type="predicted"/>
<sequence>MEPRTINHATLNGRIVNQVRNRGMPRKKPAAAHPIDITGAINTNSTQQLLEMHSSQHCNDQDVPPPSPLVVAVAVVRKMPLANVVELAKRNRLSEADRAASLRRAAEQADDDDLVASAAVVSLKDPAAFTRITTPARSRSCEHPECFDLDMFLAMNEQTPVYACPVCDRAVGSTDALTVAHVDAAPPSLVQHLGATPLKYLVGFDVLDDLVVDEHFERMLRAAGDRIDSMTLEVATGEWRMPEGHAAAVEVNLDGGDYDEDIHRDVKPDLVDLADARPASSLSASGRAGSSIPVISLLSDSEDEDDGKAAGDDGDRRAGTPAPNREDYHDAPASPTRHQGETASLPPPRQPPPPLPPQRASSINVIDLTRDSDDDDDGGYVPPPRPAVVEPVRLAALSPVAVSSLVVPVAAPSPPPPPVAAPSPPPLQAAAPAVPNANHPRQLPP</sequence>
<dbReference type="GO" id="GO:0016925">
    <property type="term" value="P:protein sumoylation"/>
    <property type="evidence" value="ECO:0007669"/>
    <property type="project" value="TreeGrafter"/>
</dbReference>
<dbReference type="AlphaFoldDB" id="A0A0L0TEU4"/>
<dbReference type="EMBL" id="GG745388">
    <property type="protein sequence ID" value="KNE73104.1"/>
    <property type="molecule type" value="Genomic_DNA"/>
</dbReference>
<keyword evidence="3" id="KW-0862">Zinc</keyword>
<keyword evidence="1" id="KW-0479">Metal-binding</keyword>
<keyword evidence="2 4" id="KW-0863">Zinc-finger</keyword>
<evidence type="ECO:0000256" key="1">
    <source>
        <dbReference type="ARBA" id="ARBA00022723"/>
    </source>
</evidence>
<dbReference type="GO" id="GO:0061665">
    <property type="term" value="F:SUMO ligase activity"/>
    <property type="evidence" value="ECO:0007669"/>
    <property type="project" value="TreeGrafter"/>
</dbReference>
<dbReference type="STRING" id="578462.A0A0L0TEU4"/>
<dbReference type="PANTHER" id="PTHR10782">
    <property type="entry name" value="ZINC FINGER MIZ DOMAIN-CONTAINING PROTEIN"/>
    <property type="match status" value="1"/>
</dbReference>
<evidence type="ECO:0000259" key="6">
    <source>
        <dbReference type="PROSITE" id="PS51044"/>
    </source>
</evidence>
<dbReference type="CDD" id="cd16650">
    <property type="entry name" value="SP-RING_PIAS-like"/>
    <property type="match status" value="1"/>
</dbReference>
<dbReference type="VEuPathDB" id="FungiDB:AMAG_17257"/>
<feature type="domain" description="SP-RING-type" evidence="6">
    <location>
        <begin position="110"/>
        <end position="225"/>
    </location>
</feature>
<protein>
    <recommendedName>
        <fullName evidence="6">SP-RING-type domain-containing protein</fullName>
    </recommendedName>
</protein>
<reference evidence="8" key="2">
    <citation type="submission" date="2009-11" db="EMBL/GenBank/DDBJ databases">
        <title>The Genome Sequence of Allomyces macrogynus strain ATCC 38327.</title>
        <authorList>
            <consortium name="The Broad Institute Genome Sequencing Platform"/>
            <person name="Russ C."/>
            <person name="Cuomo C."/>
            <person name="Shea T."/>
            <person name="Young S.K."/>
            <person name="Zeng Q."/>
            <person name="Koehrsen M."/>
            <person name="Haas B."/>
            <person name="Borodovsky M."/>
            <person name="Guigo R."/>
            <person name="Alvarado L."/>
            <person name="Berlin A."/>
            <person name="Borenstein D."/>
            <person name="Chen Z."/>
            <person name="Engels R."/>
            <person name="Freedman E."/>
            <person name="Gellesch M."/>
            <person name="Goldberg J."/>
            <person name="Griggs A."/>
            <person name="Gujja S."/>
            <person name="Heiman D."/>
            <person name="Hepburn T."/>
            <person name="Howarth C."/>
            <person name="Jen D."/>
            <person name="Larson L."/>
            <person name="Lewis B."/>
            <person name="Mehta T."/>
            <person name="Park D."/>
            <person name="Pearson M."/>
            <person name="Roberts A."/>
            <person name="Saif S."/>
            <person name="Shenoy N."/>
            <person name="Sisk P."/>
            <person name="Stolte C."/>
            <person name="Sykes S."/>
            <person name="Walk T."/>
            <person name="White J."/>
            <person name="Yandava C."/>
            <person name="Burger G."/>
            <person name="Gray M.W."/>
            <person name="Holland P.W.H."/>
            <person name="King N."/>
            <person name="Lang F.B.F."/>
            <person name="Roger A.J."/>
            <person name="Ruiz-Trillo I."/>
            <person name="Lander E."/>
            <person name="Nusbaum C."/>
        </authorList>
    </citation>
    <scope>NUCLEOTIDE SEQUENCE [LARGE SCALE GENOMIC DNA]</scope>
    <source>
        <strain evidence="8">ATCC 38327</strain>
    </source>
</reference>
<evidence type="ECO:0000256" key="2">
    <source>
        <dbReference type="ARBA" id="ARBA00022771"/>
    </source>
</evidence>
<dbReference type="OrthoDB" id="28127at2759"/>
<dbReference type="Gene3D" id="3.30.40.10">
    <property type="entry name" value="Zinc/RING finger domain, C3HC4 (zinc finger)"/>
    <property type="match status" value="1"/>
</dbReference>
<evidence type="ECO:0000313" key="8">
    <source>
        <dbReference type="Proteomes" id="UP000054350"/>
    </source>
</evidence>
<dbReference type="PROSITE" id="PS51044">
    <property type="entry name" value="ZF_SP_RING"/>
    <property type="match status" value="1"/>
</dbReference>
<dbReference type="Proteomes" id="UP000054350">
    <property type="component" value="Unassembled WGS sequence"/>
</dbReference>
<dbReference type="OMA" id="KFDEVIC"/>
<dbReference type="eggNOG" id="KOG2169">
    <property type="taxonomic scope" value="Eukaryota"/>
</dbReference>
<organism evidence="7 8">
    <name type="scientific">Allomyces macrogynus (strain ATCC 38327)</name>
    <name type="common">Allomyces javanicus var. macrogynus</name>
    <dbReference type="NCBI Taxonomy" id="578462"/>
    <lineage>
        <taxon>Eukaryota</taxon>
        <taxon>Fungi</taxon>
        <taxon>Fungi incertae sedis</taxon>
        <taxon>Blastocladiomycota</taxon>
        <taxon>Blastocladiomycetes</taxon>
        <taxon>Blastocladiales</taxon>
        <taxon>Blastocladiaceae</taxon>
        <taxon>Allomyces</taxon>
    </lineage>
</organism>
<keyword evidence="8" id="KW-1185">Reference proteome</keyword>
<feature type="compositionally biased region" description="Basic and acidic residues" evidence="5">
    <location>
        <begin position="307"/>
        <end position="330"/>
    </location>
</feature>
<dbReference type="PANTHER" id="PTHR10782:SF4">
    <property type="entry name" value="TONALLI, ISOFORM E"/>
    <property type="match status" value="1"/>
</dbReference>
<evidence type="ECO:0000256" key="4">
    <source>
        <dbReference type="PROSITE-ProRule" id="PRU00452"/>
    </source>
</evidence>
<feature type="compositionally biased region" description="Pro residues" evidence="5">
    <location>
        <begin position="411"/>
        <end position="427"/>
    </location>
</feature>
<accession>A0A0L0TEU4</accession>